<feature type="region of interest" description="Disordered" evidence="1">
    <location>
        <begin position="28"/>
        <end position="61"/>
    </location>
</feature>
<dbReference type="InterPro" id="IPR038883">
    <property type="entry name" value="AN11006-like"/>
</dbReference>
<comment type="caution">
    <text evidence="2">The sequence shown here is derived from an EMBL/GenBank/DDBJ whole genome shotgun (WGS) entry which is preliminary data.</text>
</comment>
<gene>
    <name evidence="2" type="ORF">HII31_05960</name>
</gene>
<dbReference type="Proteomes" id="UP000660729">
    <property type="component" value="Unassembled WGS sequence"/>
</dbReference>
<sequence>MDKRTEALEQEVGRLKALLKHHEIDEEDAPALLVEQHDSANNEGLPQDHFPSSDYSPSTEGLADADIARNHSTGSERNNKTTEASAMVVISAVSGPRENDNDTLANAANPSPPPPITNFRLPRELRDHVYAYLLDGENTAYVPEHGEATHSTDYNNHHGESHAYKFHLEILRVNKTIGKEASEIFQKRNQFVLVSYRTHHPLYFTIPMQAFNVPIVKEFGGARPKIHAFAVGIHWKHMSAGLRVGDEPEQGAYLMLLRDLHHLWKLLRFQCLFTTPKTLFLGTSRGLSMDSFLTSKDDKSTCQLVVQKTLPREACSSDQIEAKFLRGLGDAMGAGYLLTMLGFQDSNIVEKIKKKITPSLPSLLAVSWNRLSFMAELKWAADDCMRRGRYQAAEVRYRTVLSYFNSRAYNLHMRTVKDEDKKRKSAITHGAVLHCDLICSLVWCHLYLKDFGDQLERYAKAFDLIREQVGRLKHVASKIHHLLTVMYFCNPRLPYMEGWEGQKLRDMVAWLKQYDSYAQHDAEVIASVLAEHRDSEVSGREKLPVPVEKLSLYALPPRTFNVFDDGFSRKKDGTYSASLGYPGGLVGWQDTEQIQNLTAEDKALIHKYQQEHGLLTTDFDELQQS</sequence>
<evidence type="ECO:0000256" key="1">
    <source>
        <dbReference type="SAM" id="MobiDB-lite"/>
    </source>
</evidence>
<evidence type="ECO:0000313" key="2">
    <source>
        <dbReference type="EMBL" id="KAF7192688.1"/>
    </source>
</evidence>
<dbReference type="PANTHER" id="PTHR42085:SF1">
    <property type="entry name" value="F-BOX DOMAIN-CONTAINING PROTEIN"/>
    <property type="match status" value="1"/>
</dbReference>
<accession>A0A8H6VHK8</accession>
<keyword evidence="3" id="KW-1185">Reference proteome</keyword>
<dbReference type="PANTHER" id="PTHR42085">
    <property type="entry name" value="F-BOX DOMAIN-CONTAINING PROTEIN"/>
    <property type="match status" value="1"/>
</dbReference>
<proteinExistence type="predicted"/>
<dbReference type="EMBL" id="JABCIY010000112">
    <property type="protein sequence ID" value="KAF7192688.1"/>
    <property type="molecule type" value="Genomic_DNA"/>
</dbReference>
<dbReference type="AlphaFoldDB" id="A0A8H6VHK8"/>
<reference evidence="2" key="1">
    <citation type="submission" date="2020-04" db="EMBL/GenBank/DDBJ databases">
        <title>Draft genome resource of the tomato pathogen Pseudocercospora fuligena.</title>
        <authorList>
            <person name="Zaccaron A."/>
        </authorList>
    </citation>
    <scope>NUCLEOTIDE SEQUENCE</scope>
    <source>
        <strain evidence="2">PF001</strain>
    </source>
</reference>
<name>A0A8H6VHK8_9PEZI</name>
<feature type="region of interest" description="Disordered" evidence="1">
    <location>
        <begin position="96"/>
        <end position="120"/>
    </location>
</feature>
<protein>
    <submittedName>
        <fullName evidence="2">Uncharacterized protein</fullName>
    </submittedName>
</protein>
<dbReference type="OrthoDB" id="3650975at2759"/>
<organism evidence="2 3">
    <name type="scientific">Pseudocercospora fuligena</name>
    <dbReference type="NCBI Taxonomy" id="685502"/>
    <lineage>
        <taxon>Eukaryota</taxon>
        <taxon>Fungi</taxon>
        <taxon>Dikarya</taxon>
        <taxon>Ascomycota</taxon>
        <taxon>Pezizomycotina</taxon>
        <taxon>Dothideomycetes</taxon>
        <taxon>Dothideomycetidae</taxon>
        <taxon>Mycosphaerellales</taxon>
        <taxon>Mycosphaerellaceae</taxon>
        <taxon>Pseudocercospora</taxon>
    </lineage>
</organism>
<evidence type="ECO:0000313" key="3">
    <source>
        <dbReference type="Proteomes" id="UP000660729"/>
    </source>
</evidence>